<dbReference type="AlphaFoldDB" id="A0A1E5L5G7"/>
<dbReference type="InterPro" id="IPR004365">
    <property type="entry name" value="NA-bd_OB_tRNA"/>
</dbReference>
<evidence type="ECO:0000313" key="5">
    <source>
        <dbReference type="Proteomes" id="UP000095255"/>
    </source>
</evidence>
<dbReference type="RefSeq" id="WP_069702182.1">
    <property type="nucleotide sequence ID" value="NZ_MJAT01000022.1"/>
</dbReference>
<keyword evidence="1" id="KW-0378">Hydrolase</keyword>
<dbReference type="CDD" id="cd00077">
    <property type="entry name" value="HDc"/>
    <property type="match status" value="1"/>
</dbReference>
<dbReference type="EMBL" id="MJAT01000022">
    <property type="protein sequence ID" value="OEH85356.1"/>
    <property type="molecule type" value="Genomic_DNA"/>
</dbReference>
<dbReference type="Gene3D" id="1.10.3210.10">
    <property type="entry name" value="Hypothetical protein af1432"/>
    <property type="match status" value="1"/>
</dbReference>
<name>A0A1E5L5G7_9FIRM</name>
<dbReference type="GO" id="GO:0016787">
    <property type="term" value="F:hydrolase activity"/>
    <property type="evidence" value="ECO:0007669"/>
    <property type="project" value="UniProtKB-KW"/>
</dbReference>
<keyword evidence="5" id="KW-1185">Reference proteome</keyword>
<dbReference type="InterPro" id="IPR006674">
    <property type="entry name" value="HD_domain"/>
</dbReference>
<accession>A0A1E5L5G7</accession>
<dbReference type="Proteomes" id="UP000095255">
    <property type="component" value="Unassembled WGS sequence"/>
</dbReference>
<dbReference type="SUPFAM" id="SSF50249">
    <property type="entry name" value="Nucleic acid-binding proteins"/>
    <property type="match status" value="1"/>
</dbReference>
<protein>
    <submittedName>
        <fullName evidence="4">CMP-binding protein</fullName>
    </submittedName>
</protein>
<dbReference type="Pfam" id="PF01336">
    <property type="entry name" value="tRNA_anti-codon"/>
    <property type="match status" value="1"/>
</dbReference>
<dbReference type="GO" id="GO:0031125">
    <property type="term" value="P:rRNA 3'-end processing"/>
    <property type="evidence" value="ECO:0007669"/>
    <property type="project" value="TreeGrafter"/>
</dbReference>
<dbReference type="InterPro" id="IPR012340">
    <property type="entry name" value="NA-bd_OB-fold"/>
</dbReference>
<sequence length="316" mass="35878">MGMKTISQFQSGESVINYFLVKAASMKSASNQNKYLDVTLCDQTGDINAKLWDASEDFEAVFQPNALVKIKGTVTEWQGKLQLKIEKVRAVNDSDDVDIADFVPSAPHDPAFMYQEVMRYADQIVDQEIQSIVRIILEESKEKLLYYPAAQKNHHSIRGGLLFHVMTMLRTGERISEVYPIINKDLLYAGVILHDIAKLDEMAANHLGIVSDYTTEGHLLGHIIQGIKKVERIAKEINASVEKSLILQHMILSHHSIPEFGSPKPPMIPEAELLHYIDMIDSRMYDMEKALSNTENAKLSEKVWSLNNRRVYKTDF</sequence>
<dbReference type="STRING" id="1390249.BHU72_04490"/>
<organism evidence="4 5">
    <name type="scientific">Desulfuribacillus stibiiarsenatis</name>
    <dbReference type="NCBI Taxonomy" id="1390249"/>
    <lineage>
        <taxon>Bacteria</taxon>
        <taxon>Bacillati</taxon>
        <taxon>Bacillota</taxon>
        <taxon>Desulfuribacillia</taxon>
        <taxon>Desulfuribacillales</taxon>
        <taxon>Desulfuribacillaceae</taxon>
        <taxon>Desulfuribacillus</taxon>
    </lineage>
</organism>
<proteinExistence type="predicted"/>
<dbReference type="InterPro" id="IPR050798">
    <property type="entry name" value="YhaM_exoribonuc/phosphodiest"/>
</dbReference>
<dbReference type="Pfam" id="PF01966">
    <property type="entry name" value="HD"/>
    <property type="match status" value="1"/>
</dbReference>
<dbReference type="PANTHER" id="PTHR37294:SF1">
    <property type="entry name" value="3'-5' EXORIBONUCLEASE YHAM"/>
    <property type="match status" value="1"/>
</dbReference>
<comment type="caution">
    <text evidence="4">The sequence shown here is derived from an EMBL/GenBank/DDBJ whole genome shotgun (WGS) entry which is preliminary data.</text>
</comment>
<dbReference type="OrthoDB" id="9778453at2"/>
<dbReference type="CDD" id="cd04492">
    <property type="entry name" value="YhaM_OBF_like"/>
    <property type="match status" value="1"/>
</dbReference>
<evidence type="ECO:0000256" key="1">
    <source>
        <dbReference type="ARBA" id="ARBA00022801"/>
    </source>
</evidence>
<evidence type="ECO:0000259" key="3">
    <source>
        <dbReference type="Pfam" id="PF01966"/>
    </source>
</evidence>
<dbReference type="Gene3D" id="2.40.50.140">
    <property type="entry name" value="Nucleic acid-binding proteins"/>
    <property type="match status" value="1"/>
</dbReference>
<feature type="domain" description="OB" evidence="2">
    <location>
        <begin position="29"/>
        <end position="89"/>
    </location>
</feature>
<evidence type="ECO:0000259" key="2">
    <source>
        <dbReference type="Pfam" id="PF01336"/>
    </source>
</evidence>
<gene>
    <name evidence="4" type="ORF">BHU72_04490</name>
</gene>
<dbReference type="SUPFAM" id="SSF109604">
    <property type="entry name" value="HD-domain/PDEase-like"/>
    <property type="match status" value="1"/>
</dbReference>
<dbReference type="PANTHER" id="PTHR37294">
    <property type="entry name" value="3'-5' EXORIBONUCLEASE YHAM"/>
    <property type="match status" value="1"/>
</dbReference>
<evidence type="ECO:0000313" key="4">
    <source>
        <dbReference type="EMBL" id="OEH85356.1"/>
    </source>
</evidence>
<dbReference type="InterPro" id="IPR003607">
    <property type="entry name" value="HD/PDEase_dom"/>
</dbReference>
<dbReference type="GO" id="GO:0003676">
    <property type="term" value="F:nucleic acid binding"/>
    <property type="evidence" value="ECO:0007669"/>
    <property type="project" value="InterPro"/>
</dbReference>
<reference evidence="4 5" key="1">
    <citation type="submission" date="2016-09" db="EMBL/GenBank/DDBJ databases">
        <title>Desulfuribacillus arsenicus sp. nov., an obligately anaerobic, dissimilatory arsenic- and antimonate-reducing bacterium isolated from anoxic sediments.</title>
        <authorList>
            <person name="Abin C.A."/>
            <person name="Hollibaugh J.T."/>
        </authorList>
    </citation>
    <scope>NUCLEOTIDE SEQUENCE [LARGE SCALE GENOMIC DNA]</scope>
    <source>
        <strain evidence="4 5">MLFW-2</strain>
    </source>
</reference>
<feature type="domain" description="HD" evidence="3">
    <location>
        <begin position="164"/>
        <end position="281"/>
    </location>
</feature>